<dbReference type="AlphaFoldDB" id="A0AAD9KSM1"/>
<comment type="caution">
    <text evidence="12">The sequence shown here is derived from an EMBL/GenBank/DDBJ whole genome shotgun (WGS) entry which is preliminary data.</text>
</comment>
<keyword evidence="13" id="KW-1185">Reference proteome</keyword>
<dbReference type="GO" id="GO:0006412">
    <property type="term" value="P:translation"/>
    <property type="evidence" value="ECO:0007669"/>
    <property type="project" value="TreeGrafter"/>
</dbReference>
<sequence>MSNLRRMYGYFRCDKCNHGWESSQVYCRPGTETAAYKQGCSTCETEFFPYRVERLRCSLCGETDCDCERDDDRHIDPTKHHRADLCQKCRSGRPCQQCF</sequence>
<evidence type="ECO:0000256" key="4">
    <source>
        <dbReference type="ARBA" id="ARBA00022723"/>
    </source>
</evidence>
<dbReference type="Proteomes" id="UP001209878">
    <property type="component" value="Unassembled WGS sequence"/>
</dbReference>
<evidence type="ECO:0000256" key="5">
    <source>
        <dbReference type="ARBA" id="ARBA00022771"/>
    </source>
</evidence>
<gene>
    <name evidence="12" type="ORF">NP493_693g00009</name>
</gene>
<keyword evidence="7" id="KW-0862">Zinc</keyword>
<dbReference type="GO" id="GO:0008270">
    <property type="term" value="F:zinc ion binding"/>
    <property type="evidence" value="ECO:0007669"/>
    <property type="project" value="UniProtKB-KW"/>
</dbReference>
<keyword evidence="2" id="KW-0217">Developmental protein</keyword>
<keyword evidence="3" id="KW-0963">Cytoplasm</keyword>
<keyword evidence="6" id="KW-0221">Differentiation</keyword>
<feature type="domain" description="3CxxC-type" evidence="11">
    <location>
        <begin position="6"/>
        <end position="92"/>
    </location>
</feature>
<evidence type="ECO:0000256" key="7">
    <source>
        <dbReference type="ARBA" id="ARBA00022833"/>
    </source>
</evidence>
<evidence type="ECO:0000256" key="6">
    <source>
        <dbReference type="ARBA" id="ARBA00022782"/>
    </source>
</evidence>
<dbReference type="GO" id="GO:0048477">
    <property type="term" value="P:oogenesis"/>
    <property type="evidence" value="ECO:0007669"/>
    <property type="project" value="UniProtKB-KW"/>
</dbReference>
<evidence type="ECO:0000313" key="12">
    <source>
        <dbReference type="EMBL" id="KAK2175993.1"/>
    </source>
</evidence>
<reference evidence="12" key="1">
    <citation type="journal article" date="2023" name="Mol. Biol. Evol.">
        <title>Third-Generation Sequencing Reveals the Adaptive Role of the Epigenome in Three Deep-Sea Polychaetes.</title>
        <authorList>
            <person name="Perez M."/>
            <person name="Aroh O."/>
            <person name="Sun Y."/>
            <person name="Lan Y."/>
            <person name="Juniper S.K."/>
            <person name="Young C.R."/>
            <person name="Angers B."/>
            <person name="Qian P.Y."/>
        </authorList>
    </citation>
    <scope>NUCLEOTIDE SEQUENCE</scope>
    <source>
        <strain evidence="12">R07B-5</strain>
    </source>
</reference>
<evidence type="ECO:0000256" key="3">
    <source>
        <dbReference type="ARBA" id="ARBA00022490"/>
    </source>
</evidence>
<protein>
    <recommendedName>
        <fullName evidence="11">3CxxC-type domain-containing protein</fullName>
    </recommendedName>
</protein>
<dbReference type="Pfam" id="PF13695">
    <property type="entry name" value="Zn_ribbon_3CxxC"/>
    <property type="match status" value="1"/>
</dbReference>
<dbReference type="EMBL" id="JAODUO010000692">
    <property type="protein sequence ID" value="KAK2175993.1"/>
    <property type="molecule type" value="Genomic_DNA"/>
</dbReference>
<evidence type="ECO:0000313" key="13">
    <source>
        <dbReference type="Proteomes" id="UP001209878"/>
    </source>
</evidence>
<comment type="similarity">
    <text evidence="10">Belongs to the ZAR1 family.</text>
</comment>
<organism evidence="12 13">
    <name type="scientific">Ridgeia piscesae</name>
    <name type="common">Tubeworm</name>
    <dbReference type="NCBI Taxonomy" id="27915"/>
    <lineage>
        <taxon>Eukaryota</taxon>
        <taxon>Metazoa</taxon>
        <taxon>Spiralia</taxon>
        <taxon>Lophotrochozoa</taxon>
        <taxon>Annelida</taxon>
        <taxon>Polychaeta</taxon>
        <taxon>Sedentaria</taxon>
        <taxon>Canalipalpata</taxon>
        <taxon>Sabellida</taxon>
        <taxon>Siboglinidae</taxon>
        <taxon>Ridgeia</taxon>
    </lineage>
</organism>
<accession>A0AAD9KSM1</accession>
<keyword evidence="4" id="KW-0479">Metal-binding</keyword>
<evidence type="ECO:0000256" key="10">
    <source>
        <dbReference type="ARBA" id="ARBA00034699"/>
    </source>
</evidence>
<dbReference type="GO" id="GO:0017148">
    <property type="term" value="P:negative regulation of translation"/>
    <property type="evidence" value="ECO:0007669"/>
    <property type="project" value="UniProtKB-ARBA"/>
</dbReference>
<dbReference type="PANTHER" id="PTHR31054:SF3">
    <property type="entry name" value="ZYGOTE ARREST PROTEIN 1-LIKE"/>
    <property type="match status" value="1"/>
</dbReference>
<evidence type="ECO:0000259" key="11">
    <source>
        <dbReference type="SMART" id="SM01328"/>
    </source>
</evidence>
<dbReference type="GO" id="GO:0003729">
    <property type="term" value="F:mRNA binding"/>
    <property type="evidence" value="ECO:0007669"/>
    <property type="project" value="UniProtKB-ARBA"/>
</dbReference>
<evidence type="ECO:0000256" key="9">
    <source>
        <dbReference type="ARBA" id="ARBA00022943"/>
    </source>
</evidence>
<dbReference type="InterPro" id="IPR027377">
    <property type="entry name" value="ZAR1/RTP1-5-like_Znf-3CxxC"/>
</dbReference>
<name>A0AAD9KSM1_RIDPI</name>
<dbReference type="GO" id="GO:0005737">
    <property type="term" value="C:cytoplasm"/>
    <property type="evidence" value="ECO:0007669"/>
    <property type="project" value="UniProtKB-SubCell"/>
</dbReference>
<dbReference type="SMART" id="SM01328">
    <property type="entry name" value="zf-3CxxC"/>
    <property type="match status" value="1"/>
</dbReference>
<dbReference type="PANTHER" id="PTHR31054">
    <property type="entry name" value="ZYGOTE ARREST PROTEIN 1-LIKE ISOFORM X1"/>
    <property type="match status" value="1"/>
</dbReference>
<keyword evidence="9" id="KW-0896">Oogenesis</keyword>
<proteinExistence type="inferred from homology"/>
<evidence type="ECO:0000256" key="1">
    <source>
        <dbReference type="ARBA" id="ARBA00004496"/>
    </source>
</evidence>
<dbReference type="InterPro" id="IPR026775">
    <property type="entry name" value="Zar1"/>
</dbReference>
<evidence type="ECO:0000256" key="8">
    <source>
        <dbReference type="ARBA" id="ARBA00022884"/>
    </source>
</evidence>
<keyword evidence="5" id="KW-0863">Zinc-finger</keyword>
<evidence type="ECO:0000256" key="2">
    <source>
        <dbReference type="ARBA" id="ARBA00022473"/>
    </source>
</evidence>
<keyword evidence="8" id="KW-0694">RNA-binding</keyword>
<comment type="subcellular location">
    <subcellularLocation>
        <location evidence="1">Cytoplasm</location>
    </subcellularLocation>
</comment>